<sequence>MGAIARFGQLGPAFGLALSPSYTKLCLAVYVLVAILFLEVCYLISLVVQARTAHAVDAPSVEERDTAAYSGSSLSRIVTACCVTGPPDEVVACVKCSSPLPSPWLVVRKPPSTGRSSNTTGTARRATALWDYSELLISAQGASKCPYTSLVVAVRTEAQRRAQRSVIRRTWGYHGNYANCSFGLVFFMGAAATNSIVRPIRAEFQLHKDIVVELKSRWEAQKTCTFVLATEWVPCFVPNASLTLVVSDDTFVDVKAILSALDWFSQSTGDLFGRVTLGLDTSPFPQLEGCAVFAKPGALRRLQPAFADEPLSCDAEEALVTGLLSRPEAAADSLPTQSAPLNCTRVANLVPVMDAQRKVPDHAESSDSPRVPDATEDEARTAKESPTHKTLETFPDSAVATETSELSPTSSDNKLTASPAHRDPAIGTTEPFQEQSRFPKNKGKQCRLRAPSMDRQGVPTDLNVLSPPSPERSSLSPKPKRKHIPGPSTRSGRARGSEAVPAAPSPSSDQAKQHRSKVSIGKPANLSKKGKFAHSQILPAETFDGTRTEHEHDINTSATIDKYKGTVSDTSSKSKMGTVAPRHISPASPSDATRTGSGTGTTATTHVDTDGKTNEKSEHKTDIVAGSTRAEHTTMDESRTTIARPPPMEAETLKREHHVIRSGVTTTTTPKTLRVEQTRPEHRVHSPDADPRSAVMYSTLKELASTDITIINNATLATTLKSESTVARTEGFQLSLTLQKLRCRVMSIMGIGALIVLLVATLVWLRGGSPTKMRTACDTAACVQLSRTFDGLLNYSTDPCTDMNAFVCSKISAYTTTGGRTSPSLVAHVIKQYELKIVDLFLDGQVTFRTSKIVHNFLRKCTDSKRTQQSVDRFIDFFKLVPVRWPFSNSTSTSPELHPLETVLTLSIRLGVDTWFRAYVSKARESVSGSSNASALFIEASAQPTQWLDFVRTLGDRRNVYYEELHRLFNASLPDESSRDRLLATEKDVLSILDAARTPGAAAGPAVTTVHKVAAAVPNSTVENWLKPLRKMSGDRTVGRTMLVSLEDVRILWKIDDLLSTYSTDALAEHLAWWLVQILTVIGWPQGYYVIAGSQEAAATGVKVECYSVAASRFGLPLASESAVHGFSPEARREVDAFLKDLRNFLVETFSKIDWLNAEAKDALSKRLSDLEVSVWPPDEVESDEALWQLYRPFCLSCERGDDNSTGVSPTVSASANTSTKRPTPTLMDYWLYTSQVLWNVPDAKFDVMQLRWQADALEAMRYEPLNNRLRVSHAALLSPFYHPGASELRHANFGGLGASFLAHLLLTFMPPDADVDGGLLPSQWTNTSDFKRRVESLKCSSELIGNLADVVALELSWKALKKAAASDLDKQRERRSPSPKFLSIRDASRETRLYTADQVFFLTYCLSRCADYRRLPGQLPTGPDCNAAVRNVRGFAAAFGCGAGSRMAPRGKCDVSNLF</sequence>
<proteinExistence type="predicted"/>
<comment type="caution">
    <text evidence="1">The sequence shown here is derived from an EMBL/GenBank/DDBJ whole genome shotgun (WGS) entry which is preliminary data.</text>
</comment>
<gene>
    <name evidence="1" type="ORF">HPB49_017090</name>
</gene>
<dbReference type="Proteomes" id="UP000821865">
    <property type="component" value="Chromosome 6"/>
</dbReference>
<organism evidence="1 2">
    <name type="scientific">Dermacentor silvarum</name>
    <name type="common">Tick</name>
    <dbReference type="NCBI Taxonomy" id="543639"/>
    <lineage>
        <taxon>Eukaryota</taxon>
        <taxon>Metazoa</taxon>
        <taxon>Ecdysozoa</taxon>
        <taxon>Arthropoda</taxon>
        <taxon>Chelicerata</taxon>
        <taxon>Arachnida</taxon>
        <taxon>Acari</taxon>
        <taxon>Parasitiformes</taxon>
        <taxon>Ixodida</taxon>
        <taxon>Ixodoidea</taxon>
        <taxon>Ixodidae</taxon>
        <taxon>Rhipicephalinae</taxon>
        <taxon>Dermacentor</taxon>
    </lineage>
</organism>
<protein>
    <submittedName>
        <fullName evidence="1">Uncharacterized protein</fullName>
    </submittedName>
</protein>
<dbReference type="EMBL" id="CM023475">
    <property type="protein sequence ID" value="KAH7945927.1"/>
    <property type="molecule type" value="Genomic_DNA"/>
</dbReference>
<evidence type="ECO:0000313" key="1">
    <source>
        <dbReference type="EMBL" id="KAH7945927.1"/>
    </source>
</evidence>
<accession>A0ACB8CM28</accession>
<evidence type="ECO:0000313" key="2">
    <source>
        <dbReference type="Proteomes" id="UP000821865"/>
    </source>
</evidence>
<reference evidence="1" key="1">
    <citation type="submission" date="2020-05" db="EMBL/GenBank/DDBJ databases">
        <title>Large-scale comparative analyses of tick genomes elucidate their genetic diversity and vector capacities.</title>
        <authorList>
            <person name="Jia N."/>
            <person name="Wang J."/>
            <person name="Shi W."/>
            <person name="Du L."/>
            <person name="Sun Y."/>
            <person name="Zhan W."/>
            <person name="Jiang J."/>
            <person name="Wang Q."/>
            <person name="Zhang B."/>
            <person name="Ji P."/>
            <person name="Sakyi L.B."/>
            <person name="Cui X."/>
            <person name="Yuan T."/>
            <person name="Jiang B."/>
            <person name="Yang W."/>
            <person name="Lam T.T.-Y."/>
            <person name="Chang Q."/>
            <person name="Ding S."/>
            <person name="Wang X."/>
            <person name="Zhu J."/>
            <person name="Ruan X."/>
            <person name="Zhao L."/>
            <person name="Wei J."/>
            <person name="Que T."/>
            <person name="Du C."/>
            <person name="Cheng J."/>
            <person name="Dai P."/>
            <person name="Han X."/>
            <person name="Huang E."/>
            <person name="Gao Y."/>
            <person name="Liu J."/>
            <person name="Shao H."/>
            <person name="Ye R."/>
            <person name="Li L."/>
            <person name="Wei W."/>
            <person name="Wang X."/>
            <person name="Wang C."/>
            <person name="Yang T."/>
            <person name="Huo Q."/>
            <person name="Li W."/>
            <person name="Guo W."/>
            <person name="Chen H."/>
            <person name="Zhou L."/>
            <person name="Ni X."/>
            <person name="Tian J."/>
            <person name="Zhou Y."/>
            <person name="Sheng Y."/>
            <person name="Liu T."/>
            <person name="Pan Y."/>
            <person name="Xia L."/>
            <person name="Li J."/>
            <person name="Zhao F."/>
            <person name="Cao W."/>
        </authorList>
    </citation>
    <scope>NUCLEOTIDE SEQUENCE</scope>
    <source>
        <strain evidence="1">Dsil-2018</strain>
    </source>
</reference>
<keyword evidence="2" id="KW-1185">Reference proteome</keyword>
<name>A0ACB8CM28_DERSI</name>